<dbReference type="GO" id="GO:0004803">
    <property type="term" value="F:transposase activity"/>
    <property type="evidence" value="ECO:0007669"/>
    <property type="project" value="InterPro"/>
</dbReference>
<dbReference type="PANTHER" id="PTHR33055">
    <property type="entry name" value="TRANSPOSASE FOR INSERTION SEQUENCE ELEMENT IS1111A"/>
    <property type="match status" value="1"/>
</dbReference>
<dbReference type="InterPro" id="IPR003346">
    <property type="entry name" value="Transposase_20"/>
</dbReference>
<feature type="region of interest" description="Disordered" evidence="2">
    <location>
        <begin position="348"/>
        <end position="410"/>
    </location>
</feature>
<dbReference type="GO" id="GO:0003677">
    <property type="term" value="F:DNA binding"/>
    <property type="evidence" value="ECO:0007669"/>
    <property type="project" value="InterPro"/>
</dbReference>
<evidence type="ECO:0000259" key="4">
    <source>
        <dbReference type="Pfam" id="PF02371"/>
    </source>
</evidence>
<keyword evidence="1" id="KW-0175">Coiled coil</keyword>
<gene>
    <name evidence="5" type="ORF">FHX52_3857</name>
</gene>
<dbReference type="Pfam" id="PF02371">
    <property type="entry name" value="Transposase_20"/>
    <property type="match status" value="1"/>
</dbReference>
<reference evidence="5 6" key="1">
    <citation type="submission" date="2019-06" db="EMBL/GenBank/DDBJ databases">
        <title>Sequencing the genomes of 1000 actinobacteria strains.</title>
        <authorList>
            <person name="Klenk H.-P."/>
        </authorList>
    </citation>
    <scope>NUCLEOTIDE SEQUENCE [LARGE SCALE GENOMIC DNA]</scope>
    <source>
        <strain evidence="5 6">DSM 21776</strain>
    </source>
</reference>
<dbReference type="InterPro" id="IPR002525">
    <property type="entry name" value="Transp_IS110-like_N"/>
</dbReference>
<dbReference type="Pfam" id="PF01548">
    <property type="entry name" value="DEDD_Tnp_IS110"/>
    <property type="match status" value="1"/>
</dbReference>
<feature type="compositionally biased region" description="Gly residues" evidence="2">
    <location>
        <begin position="351"/>
        <end position="361"/>
    </location>
</feature>
<dbReference type="Proteomes" id="UP000320085">
    <property type="component" value="Unassembled WGS sequence"/>
</dbReference>
<feature type="domain" description="Transposase IS116/IS110/IS902 C-terminal" evidence="4">
    <location>
        <begin position="222"/>
        <end position="306"/>
    </location>
</feature>
<feature type="coiled-coil region" evidence="1">
    <location>
        <begin position="192"/>
        <end position="219"/>
    </location>
</feature>
<feature type="domain" description="Transposase IS110-like N-terminal" evidence="3">
    <location>
        <begin position="6"/>
        <end position="159"/>
    </location>
</feature>
<sequence>MTKVIIGVDPHKLSATIEVVDRHEKLLGSGRFRTDQAGYTAMRSYVKTWPERVWAVEGSNGAGRPLAQRLLESGEHVVDVPAKLAARVRLFDTGHNRKTDALDAHSIAVVAVRTEGLRVLQVDGELEALRMLSDRREELTRLRVQTVNRLHRLLAELVPGTAKKDLTALQAKAILASVRPRDIAGKTRRRIAAEELADLVAVEAKMKKATAELKVLVKARGSRLMDLRGVGPVVAARTLADVGDIARFPDRNRFASWTGTAPLDASSGEQNRHRLSRAGNRRMNHMIHIAAISQIRLDTDGRAYYRRKLAAGKTKLEALRCLKRRISDALYRQLVADAERAHLAAAADVGGTPGTGPGGHCGATQESSAVDLPPHIDTSDQPLPGPAKPTLQPPHSARKTASSRTESATR</sequence>
<name>A0A543PKP0_9MICO</name>
<feature type="compositionally biased region" description="Polar residues" evidence="2">
    <location>
        <begin position="399"/>
        <end position="410"/>
    </location>
</feature>
<proteinExistence type="predicted"/>
<evidence type="ECO:0000313" key="6">
    <source>
        <dbReference type="Proteomes" id="UP000320085"/>
    </source>
</evidence>
<accession>A0A543PKP0</accession>
<evidence type="ECO:0000313" key="5">
    <source>
        <dbReference type="EMBL" id="TQN44640.1"/>
    </source>
</evidence>
<dbReference type="NCBIfam" id="NF033542">
    <property type="entry name" value="transpos_IS110"/>
    <property type="match status" value="1"/>
</dbReference>
<dbReference type="OrthoDB" id="4337860at2"/>
<evidence type="ECO:0000259" key="3">
    <source>
        <dbReference type="Pfam" id="PF01548"/>
    </source>
</evidence>
<dbReference type="PANTHER" id="PTHR33055:SF16">
    <property type="entry name" value="TRANSPOSASE FOR INSERTION SEQUENCE ELEMENT IS1547"/>
    <property type="match status" value="1"/>
</dbReference>
<dbReference type="EMBL" id="VFQF01000003">
    <property type="protein sequence ID" value="TQN44640.1"/>
    <property type="molecule type" value="Genomic_DNA"/>
</dbReference>
<dbReference type="InterPro" id="IPR047650">
    <property type="entry name" value="Transpos_IS110"/>
</dbReference>
<dbReference type="RefSeq" id="WP_141823968.1">
    <property type="nucleotide sequence ID" value="NZ_VFQF01000003.1"/>
</dbReference>
<protein>
    <submittedName>
        <fullName evidence="5">Transposase</fullName>
    </submittedName>
</protein>
<dbReference type="GO" id="GO:0006313">
    <property type="term" value="P:DNA transposition"/>
    <property type="evidence" value="ECO:0007669"/>
    <property type="project" value="InterPro"/>
</dbReference>
<evidence type="ECO:0000256" key="2">
    <source>
        <dbReference type="SAM" id="MobiDB-lite"/>
    </source>
</evidence>
<comment type="caution">
    <text evidence="5">The sequence shown here is derived from an EMBL/GenBank/DDBJ whole genome shotgun (WGS) entry which is preliminary data.</text>
</comment>
<dbReference type="AlphaFoldDB" id="A0A543PKP0"/>
<evidence type="ECO:0000256" key="1">
    <source>
        <dbReference type="SAM" id="Coils"/>
    </source>
</evidence>
<organism evidence="5 6">
    <name type="scientific">Humibacillus xanthopallidus</name>
    <dbReference type="NCBI Taxonomy" id="412689"/>
    <lineage>
        <taxon>Bacteria</taxon>
        <taxon>Bacillati</taxon>
        <taxon>Actinomycetota</taxon>
        <taxon>Actinomycetes</taxon>
        <taxon>Micrococcales</taxon>
        <taxon>Intrasporangiaceae</taxon>
        <taxon>Humibacillus</taxon>
    </lineage>
</organism>